<dbReference type="PANTHER" id="PTHR47737">
    <property type="entry name" value="GLYCINE BETAINE/PROLINE BETAINE TRANSPORT SYSTEM PERMEASE PROTEIN PROW"/>
    <property type="match status" value="1"/>
</dbReference>
<sequence length="287" mass="32517">MKKHFMMVTVIISVLLISACGGEGATDGESEKGTLKFGINNWAENVAVSNMWKVLLEEDGYNVELQELEKAAVWTGIAQGDLDISPEIWLPTTDEPLYEKYKDDIVKKDSWYEGTGLGIAVPSYMEDVNTIDDLNSNKDTFGGRIVGIESGSSLMTLANKAVEEYSIELDLVQSSEPAMLSELKKAYEKEEPIAVTLWNPHWVFAEYDMKYLEDTKGTFGEKDDIFYMTRKGFEDDHPEIVKWMDAWEMNDDQLGALMSTINESSPEEGAKKWIDENRELVDSWMKE</sequence>
<evidence type="ECO:0000256" key="1">
    <source>
        <dbReference type="ARBA" id="ARBA00004236"/>
    </source>
</evidence>
<dbReference type="EMBL" id="JBHLVO010000002">
    <property type="protein sequence ID" value="MFC0270784.1"/>
    <property type="molecule type" value="Genomic_DNA"/>
</dbReference>
<comment type="subcellular location">
    <subcellularLocation>
        <location evidence="1">Cell membrane</location>
    </subcellularLocation>
</comment>
<dbReference type="CDD" id="cd13639">
    <property type="entry name" value="PBP2_OpuAC_like"/>
    <property type="match status" value="1"/>
</dbReference>
<evidence type="ECO:0000256" key="2">
    <source>
        <dbReference type="ARBA" id="ARBA00022448"/>
    </source>
</evidence>
<dbReference type="Proteomes" id="UP001589854">
    <property type="component" value="Unassembled WGS sequence"/>
</dbReference>
<keyword evidence="5" id="KW-0732">Signal</keyword>
<accession>A0ABV6GAS0</accession>
<evidence type="ECO:0000313" key="8">
    <source>
        <dbReference type="Proteomes" id="UP001589854"/>
    </source>
</evidence>
<evidence type="ECO:0000256" key="4">
    <source>
        <dbReference type="ARBA" id="ARBA00023136"/>
    </source>
</evidence>
<keyword evidence="3" id="KW-1003">Cell membrane</keyword>
<dbReference type="PROSITE" id="PS51257">
    <property type="entry name" value="PROKAR_LIPOPROTEIN"/>
    <property type="match status" value="1"/>
</dbReference>
<reference evidence="7 8" key="1">
    <citation type="submission" date="2024-09" db="EMBL/GenBank/DDBJ databases">
        <authorList>
            <person name="Sun Q."/>
            <person name="Mori K."/>
        </authorList>
    </citation>
    <scope>NUCLEOTIDE SEQUENCE [LARGE SCALE GENOMIC DNA]</scope>
    <source>
        <strain evidence="7 8">CCM 7228</strain>
    </source>
</reference>
<evidence type="ECO:0000256" key="5">
    <source>
        <dbReference type="SAM" id="SignalP"/>
    </source>
</evidence>
<organism evidence="7 8">
    <name type="scientific">Metabacillus herbersteinensis</name>
    <dbReference type="NCBI Taxonomy" id="283816"/>
    <lineage>
        <taxon>Bacteria</taxon>
        <taxon>Bacillati</taxon>
        <taxon>Bacillota</taxon>
        <taxon>Bacilli</taxon>
        <taxon>Bacillales</taxon>
        <taxon>Bacillaceae</taxon>
        <taxon>Metabacillus</taxon>
    </lineage>
</organism>
<feature type="domain" description="ABC-type glycine betaine transport system substrate-binding" evidence="6">
    <location>
        <begin position="34"/>
        <end position="276"/>
    </location>
</feature>
<dbReference type="PANTHER" id="PTHR47737:SF1">
    <property type="entry name" value="GLYCINE BETAINE_PROLINE BETAINE TRANSPORT SYSTEM PERMEASE PROTEIN PROW"/>
    <property type="match status" value="1"/>
</dbReference>
<keyword evidence="8" id="KW-1185">Reference proteome</keyword>
<dbReference type="InterPro" id="IPR007210">
    <property type="entry name" value="ABC_Gly_betaine_transp_sub-bd"/>
</dbReference>
<feature type="chain" id="PRO_5046751558" evidence="5">
    <location>
        <begin position="26"/>
        <end position="287"/>
    </location>
</feature>
<gene>
    <name evidence="7" type="ORF">ACFFIX_04870</name>
</gene>
<comment type="caution">
    <text evidence="7">The sequence shown here is derived from an EMBL/GenBank/DDBJ whole genome shotgun (WGS) entry which is preliminary data.</text>
</comment>
<evidence type="ECO:0000259" key="6">
    <source>
        <dbReference type="Pfam" id="PF04069"/>
    </source>
</evidence>
<dbReference type="Gene3D" id="3.40.190.10">
    <property type="entry name" value="Periplasmic binding protein-like II"/>
    <property type="match status" value="1"/>
</dbReference>
<dbReference type="Gene3D" id="3.40.190.100">
    <property type="entry name" value="Glycine betaine-binding periplasmic protein, domain 2"/>
    <property type="match status" value="1"/>
</dbReference>
<proteinExistence type="predicted"/>
<keyword evidence="4" id="KW-0472">Membrane</keyword>
<evidence type="ECO:0000256" key="3">
    <source>
        <dbReference type="ARBA" id="ARBA00022475"/>
    </source>
</evidence>
<feature type="signal peptide" evidence="5">
    <location>
        <begin position="1"/>
        <end position="25"/>
    </location>
</feature>
<name>A0ABV6GAS0_9BACI</name>
<keyword evidence="2" id="KW-0813">Transport</keyword>
<dbReference type="SUPFAM" id="SSF53850">
    <property type="entry name" value="Periplasmic binding protein-like II"/>
    <property type="match status" value="1"/>
</dbReference>
<evidence type="ECO:0000313" key="7">
    <source>
        <dbReference type="EMBL" id="MFC0270784.1"/>
    </source>
</evidence>
<dbReference type="RefSeq" id="WP_378931093.1">
    <property type="nucleotide sequence ID" value="NZ_JBHLVO010000002.1"/>
</dbReference>
<dbReference type="Pfam" id="PF04069">
    <property type="entry name" value="OpuAC"/>
    <property type="match status" value="1"/>
</dbReference>
<protein>
    <submittedName>
        <fullName evidence="7">Glycine betaine ABC transporter substrate-binding protein</fullName>
    </submittedName>
</protein>